<dbReference type="SUPFAM" id="SSF48317">
    <property type="entry name" value="Acid phosphatase/Vanadium-dependent haloperoxidase"/>
    <property type="match status" value="1"/>
</dbReference>
<dbReference type="InterPro" id="IPR052559">
    <property type="entry name" value="V-haloperoxidase"/>
</dbReference>
<dbReference type="PANTHER" id="PTHR34599">
    <property type="entry name" value="PEROXIDASE-RELATED"/>
    <property type="match status" value="1"/>
</dbReference>
<geneLocation type="plasmid" evidence="1 2">
    <name>unnamed2</name>
</geneLocation>
<reference evidence="1" key="1">
    <citation type="submission" date="2022-04" db="EMBL/GenBank/DDBJ databases">
        <title>Hymenobacter sp. isolated from the air.</title>
        <authorList>
            <person name="Won M."/>
            <person name="Lee C.-M."/>
            <person name="Woen H.-Y."/>
            <person name="Kwon S.-W."/>
        </authorList>
    </citation>
    <scope>NUCLEOTIDE SEQUENCE</scope>
    <source>
        <strain evidence="1">5420S-77</strain>
        <plasmid evidence="1">unnamed2</plasmid>
    </source>
</reference>
<keyword evidence="2" id="KW-1185">Reference proteome</keyword>
<dbReference type="EMBL" id="CP095063">
    <property type="protein sequence ID" value="UOQ68820.1"/>
    <property type="molecule type" value="Genomic_DNA"/>
</dbReference>
<accession>A0ABY4GD22</accession>
<sequence length="172" mass="19433">MKIAGLACHQSHFSFNRSLQIHAVLALTLTDAFICCWKEKYHSNRIRPETVIRRYLDPEWKPLLQTPPFPEYLSGHSVISTAAATVLEHYFGPTYAYLDSTERVFGLPPRHFTSFRQAAQEAAVSRLYGAYISPMLSGKVSSRVAKLACWLCIVSAIDHRPKCFLNNPSMVS</sequence>
<organism evidence="1 2">
    <name type="scientific">Hymenobacter volaticus</name>
    <dbReference type="NCBI Taxonomy" id="2932254"/>
    <lineage>
        <taxon>Bacteria</taxon>
        <taxon>Pseudomonadati</taxon>
        <taxon>Bacteroidota</taxon>
        <taxon>Cytophagia</taxon>
        <taxon>Cytophagales</taxon>
        <taxon>Hymenobacteraceae</taxon>
        <taxon>Hymenobacter</taxon>
    </lineage>
</organism>
<protein>
    <submittedName>
        <fullName evidence="1">Vanadium-dependent haloperoxidase</fullName>
    </submittedName>
</protein>
<dbReference type="Proteomes" id="UP000830401">
    <property type="component" value="Plasmid unnamed2"/>
</dbReference>
<gene>
    <name evidence="1" type="ORF">MUN86_25460</name>
</gene>
<evidence type="ECO:0000313" key="2">
    <source>
        <dbReference type="Proteomes" id="UP000830401"/>
    </source>
</evidence>
<name>A0ABY4GD22_9BACT</name>
<dbReference type="CDD" id="cd03398">
    <property type="entry name" value="PAP2_haloperoxidase"/>
    <property type="match status" value="1"/>
</dbReference>
<keyword evidence="1" id="KW-0614">Plasmid</keyword>
<dbReference type="InterPro" id="IPR036938">
    <property type="entry name" value="PAP2/HPO_sf"/>
</dbReference>
<proteinExistence type="predicted"/>
<dbReference type="PANTHER" id="PTHR34599:SF1">
    <property type="entry name" value="PHOSPHATIDIC ACID PHOSPHATASE TYPE 2_HALOPEROXIDASE DOMAIN-CONTAINING PROTEIN"/>
    <property type="match status" value="1"/>
</dbReference>
<dbReference type="RefSeq" id="WP_245126395.1">
    <property type="nucleotide sequence ID" value="NZ_CP095063.1"/>
</dbReference>
<evidence type="ECO:0000313" key="1">
    <source>
        <dbReference type="EMBL" id="UOQ68820.1"/>
    </source>
</evidence>
<dbReference type="Gene3D" id="1.10.606.20">
    <property type="match status" value="1"/>
</dbReference>